<dbReference type="SUPFAM" id="SSF53335">
    <property type="entry name" value="S-adenosyl-L-methionine-dependent methyltransferases"/>
    <property type="match status" value="1"/>
</dbReference>
<keyword evidence="4" id="KW-1185">Reference proteome</keyword>
<gene>
    <name evidence="3" type="ORF">PPNO1_LOCUS9303</name>
</gene>
<dbReference type="PANTHER" id="PTHR43591">
    <property type="entry name" value="METHYLTRANSFERASE"/>
    <property type="match status" value="1"/>
</dbReference>
<dbReference type="Pfam" id="PF13489">
    <property type="entry name" value="Methyltransf_23"/>
    <property type="match status" value="1"/>
</dbReference>
<proteinExistence type="inferred from homology"/>
<dbReference type="OrthoDB" id="184880at2759"/>
<comment type="caution">
    <text evidence="3">The sequence shown here is derived from an EMBL/GenBank/DDBJ whole genome shotgun (WGS) entry which is preliminary data.</text>
</comment>
<dbReference type="GO" id="GO:0008168">
    <property type="term" value="F:methyltransferase activity"/>
    <property type="evidence" value="ECO:0007669"/>
    <property type="project" value="TreeGrafter"/>
</dbReference>
<accession>A0A9P1HBZ7</accession>
<organism evidence="3 4">
    <name type="scientific">Parascedosporium putredinis</name>
    <dbReference type="NCBI Taxonomy" id="1442378"/>
    <lineage>
        <taxon>Eukaryota</taxon>
        <taxon>Fungi</taxon>
        <taxon>Dikarya</taxon>
        <taxon>Ascomycota</taxon>
        <taxon>Pezizomycotina</taxon>
        <taxon>Sordariomycetes</taxon>
        <taxon>Hypocreomycetidae</taxon>
        <taxon>Microascales</taxon>
        <taxon>Microascaceae</taxon>
        <taxon>Parascedosporium</taxon>
    </lineage>
</organism>
<evidence type="ECO:0000256" key="2">
    <source>
        <dbReference type="SAM" id="MobiDB-lite"/>
    </source>
</evidence>
<evidence type="ECO:0000313" key="3">
    <source>
        <dbReference type="EMBL" id="CAI4219756.1"/>
    </source>
</evidence>
<dbReference type="Proteomes" id="UP000838763">
    <property type="component" value="Unassembled WGS sequence"/>
</dbReference>
<dbReference type="AlphaFoldDB" id="A0A9P1HBZ7"/>
<evidence type="ECO:0000313" key="4">
    <source>
        <dbReference type="Proteomes" id="UP000838763"/>
    </source>
</evidence>
<dbReference type="InterPro" id="IPR029063">
    <property type="entry name" value="SAM-dependent_MTases_sf"/>
</dbReference>
<evidence type="ECO:0008006" key="5">
    <source>
        <dbReference type="Google" id="ProtNLM"/>
    </source>
</evidence>
<dbReference type="CDD" id="cd02440">
    <property type="entry name" value="AdoMet_MTases"/>
    <property type="match status" value="1"/>
</dbReference>
<evidence type="ECO:0000256" key="1">
    <source>
        <dbReference type="ARBA" id="ARBA00038158"/>
    </source>
</evidence>
<dbReference type="Gene3D" id="3.40.50.150">
    <property type="entry name" value="Vaccinia Virus protein VP39"/>
    <property type="match status" value="1"/>
</dbReference>
<dbReference type="EMBL" id="CALLCH030000020">
    <property type="protein sequence ID" value="CAI4219756.1"/>
    <property type="molecule type" value="Genomic_DNA"/>
</dbReference>
<feature type="region of interest" description="Disordered" evidence="2">
    <location>
        <begin position="1"/>
        <end position="32"/>
    </location>
</feature>
<reference evidence="3" key="1">
    <citation type="submission" date="2022-11" db="EMBL/GenBank/DDBJ databases">
        <authorList>
            <person name="Scott C."/>
            <person name="Bruce N."/>
        </authorList>
    </citation>
    <scope>NUCLEOTIDE SEQUENCE</scope>
</reference>
<protein>
    <recommendedName>
        <fullName evidence="5">S-adenosyl-L-methionine-dependent methyltransferase</fullName>
    </recommendedName>
</protein>
<sequence length="310" mass="35487">MEDDKKQTLNQNKPPKLRSYFDGVSSDDTSKDAPWAVTDTMSLRSSILNYKWEYGRRYHAFQSGTYWAPNDERQQEAEDLVHEMYRLVLGGRLTSVPLDNVENVLDVGCGNGVWAIEFAEENPSTQVMGVDLSPIQPSLVPPNCKFEIDNVNDDWIYSEPFDLIHVRAMTGCVPDWVEFYRKALSHLKPGAWIEQIELSSFAQSDDNSLPEDSAQKRLAQEAGFTNIQERRLKIPIGSWPKDATLKHWGAWNRQFLLQGLEGFSLKGLTDTLEWKYEDAQLYLAGLRKELMDVKLHSYIELLVLTAQKPI</sequence>
<comment type="similarity">
    <text evidence="1">Belongs to the methyltransferase superfamily. LaeA methyltransferase family.</text>
</comment>
<name>A0A9P1HBZ7_9PEZI</name>
<dbReference type="PANTHER" id="PTHR43591:SF24">
    <property type="entry name" value="2-METHOXY-6-POLYPRENYL-1,4-BENZOQUINOL METHYLASE, MITOCHONDRIAL"/>
    <property type="match status" value="1"/>
</dbReference>